<proteinExistence type="predicted"/>
<sequence length="158" mass="17877">MPNQTTYATAAMDIFMYYNHSDILREIIRLSPSLVVKAAKRLVKRKGECKPSSLKIGESSPVKARAEALTGSGIRYLEMDMIEKYKNTLPAEDLKRHIAIGGRSIPLAQYKNYVVLIRAERRISAIKAIRDDLRLDVRPARDLAIKIAKFEGLKFVES</sequence>
<dbReference type="EMBL" id="LAZR01056996">
    <property type="protein sequence ID" value="KKK72971.1"/>
    <property type="molecule type" value="Genomic_DNA"/>
</dbReference>
<protein>
    <submittedName>
        <fullName evidence="1">Uncharacterized protein</fullName>
    </submittedName>
</protein>
<comment type="caution">
    <text evidence="1">The sequence shown here is derived from an EMBL/GenBank/DDBJ whole genome shotgun (WGS) entry which is preliminary data.</text>
</comment>
<gene>
    <name evidence="1" type="ORF">LCGC14_2898520</name>
</gene>
<evidence type="ECO:0000313" key="1">
    <source>
        <dbReference type="EMBL" id="KKK72971.1"/>
    </source>
</evidence>
<accession>A0A0F9ALB4</accession>
<dbReference type="AlphaFoldDB" id="A0A0F9ALB4"/>
<reference evidence="1" key="1">
    <citation type="journal article" date="2015" name="Nature">
        <title>Complex archaea that bridge the gap between prokaryotes and eukaryotes.</title>
        <authorList>
            <person name="Spang A."/>
            <person name="Saw J.H."/>
            <person name="Jorgensen S.L."/>
            <person name="Zaremba-Niedzwiedzka K."/>
            <person name="Martijn J."/>
            <person name="Lind A.E."/>
            <person name="van Eijk R."/>
            <person name="Schleper C."/>
            <person name="Guy L."/>
            <person name="Ettema T.J."/>
        </authorList>
    </citation>
    <scope>NUCLEOTIDE SEQUENCE</scope>
</reference>
<name>A0A0F9ALB4_9ZZZZ</name>
<organism evidence="1">
    <name type="scientific">marine sediment metagenome</name>
    <dbReference type="NCBI Taxonomy" id="412755"/>
    <lineage>
        <taxon>unclassified sequences</taxon>
        <taxon>metagenomes</taxon>
        <taxon>ecological metagenomes</taxon>
    </lineage>
</organism>